<dbReference type="InterPro" id="IPR000537">
    <property type="entry name" value="UbiA_prenyltransferase"/>
</dbReference>
<evidence type="ECO:0000256" key="4">
    <source>
        <dbReference type="ARBA" id="ARBA00023136"/>
    </source>
</evidence>
<accession>A0ABS5APM0</accession>
<evidence type="ECO:0000256" key="1">
    <source>
        <dbReference type="ARBA" id="ARBA00004141"/>
    </source>
</evidence>
<evidence type="ECO:0000313" key="7">
    <source>
        <dbReference type="Proteomes" id="UP001519363"/>
    </source>
</evidence>
<dbReference type="RefSeq" id="WP_158103481.1">
    <property type="nucleotide sequence ID" value="NZ_JAGIOO010000001.1"/>
</dbReference>
<dbReference type="Pfam" id="PF01040">
    <property type="entry name" value="UbiA"/>
    <property type="match status" value="1"/>
</dbReference>
<gene>
    <name evidence="6" type="ORF">JOF53_007362</name>
</gene>
<evidence type="ECO:0000256" key="2">
    <source>
        <dbReference type="ARBA" id="ARBA00022692"/>
    </source>
</evidence>
<organism evidence="6 7">
    <name type="scientific">Crossiella equi</name>
    <dbReference type="NCBI Taxonomy" id="130796"/>
    <lineage>
        <taxon>Bacteria</taxon>
        <taxon>Bacillati</taxon>
        <taxon>Actinomycetota</taxon>
        <taxon>Actinomycetes</taxon>
        <taxon>Pseudonocardiales</taxon>
        <taxon>Pseudonocardiaceae</taxon>
        <taxon>Crossiella</taxon>
    </lineage>
</organism>
<evidence type="ECO:0000256" key="5">
    <source>
        <dbReference type="SAM" id="Phobius"/>
    </source>
</evidence>
<dbReference type="InterPro" id="IPR050475">
    <property type="entry name" value="Prenyltransferase_related"/>
</dbReference>
<keyword evidence="6" id="KW-0808">Transferase</keyword>
<keyword evidence="3 5" id="KW-1133">Transmembrane helix</keyword>
<keyword evidence="4 5" id="KW-0472">Membrane</keyword>
<keyword evidence="7" id="KW-1185">Reference proteome</keyword>
<protein>
    <submittedName>
        <fullName evidence="6">4-hydroxybenzoate polyprenyltransferase</fullName>
        <ecNumber evidence="6">2.5.1.39</ecNumber>
    </submittedName>
</protein>
<name>A0ABS5APM0_9PSEU</name>
<comment type="subcellular location">
    <subcellularLocation>
        <location evidence="1">Membrane</location>
        <topology evidence="1">Multi-pass membrane protein</topology>
    </subcellularLocation>
</comment>
<feature type="transmembrane region" description="Helical" evidence="5">
    <location>
        <begin position="136"/>
        <end position="154"/>
    </location>
</feature>
<feature type="transmembrane region" description="Helical" evidence="5">
    <location>
        <begin position="81"/>
        <end position="99"/>
    </location>
</feature>
<evidence type="ECO:0000313" key="6">
    <source>
        <dbReference type="EMBL" id="MBP2478490.1"/>
    </source>
</evidence>
<feature type="transmembrane region" description="Helical" evidence="5">
    <location>
        <begin position="175"/>
        <end position="192"/>
    </location>
</feature>
<sequence length="322" mass="36800">MNDKAGEPTSIADELVSASRVHSPLASVVHFHKSPIRWVRREIEITARMMVNNFLVVVSGTQITLGVAFKNDLTGIDLMKVYLVGWVLSFLYTYVFDAGNQARGGLEDSINKPWRPVPAGLVTEQGLRVRYVVGNLLYAFLAWWFNVLEWALLWQVSMIALNRFQGRWYIISKQITMQAGVVAMFAIAWAAVEPVNSLTWQWIFFAGVPYVFPLIMEDLRDVKGDGVIGRRTPISVFGERPVRIWCAAWTFCLPFIQHFGLYVPSGASMQRILVCDVLVLGTCWLVCYRLLRYREPKRDAITYLVFYLSFFLSLSAMLVLYF</sequence>
<feature type="transmembrane region" description="Helical" evidence="5">
    <location>
        <begin position="198"/>
        <end position="216"/>
    </location>
</feature>
<comment type="caution">
    <text evidence="6">The sequence shown here is derived from an EMBL/GenBank/DDBJ whole genome shotgun (WGS) entry which is preliminary data.</text>
</comment>
<feature type="transmembrane region" description="Helical" evidence="5">
    <location>
        <begin position="50"/>
        <end position="69"/>
    </location>
</feature>
<dbReference type="EC" id="2.5.1.39" evidence="6"/>
<dbReference type="Proteomes" id="UP001519363">
    <property type="component" value="Unassembled WGS sequence"/>
</dbReference>
<dbReference type="PANTHER" id="PTHR42723:SF1">
    <property type="entry name" value="CHLOROPHYLL SYNTHASE, CHLOROPLASTIC"/>
    <property type="match status" value="1"/>
</dbReference>
<dbReference type="PANTHER" id="PTHR42723">
    <property type="entry name" value="CHLOROPHYLL SYNTHASE"/>
    <property type="match status" value="1"/>
</dbReference>
<feature type="transmembrane region" description="Helical" evidence="5">
    <location>
        <begin position="300"/>
        <end position="321"/>
    </location>
</feature>
<reference evidence="6 7" key="1">
    <citation type="submission" date="2021-03" db="EMBL/GenBank/DDBJ databases">
        <title>Sequencing the genomes of 1000 actinobacteria strains.</title>
        <authorList>
            <person name="Klenk H.-P."/>
        </authorList>
    </citation>
    <scope>NUCLEOTIDE SEQUENCE [LARGE SCALE GENOMIC DNA]</scope>
    <source>
        <strain evidence="6 7">DSM 44580</strain>
    </source>
</reference>
<proteinExistence type="predicted"/>
<feature type="transmembrane region" description="Helical" evidence="5">
    <location>
        <begin position="269"/>
        <end position="288"/>
    </location>
</feature>
<evidence type="ECO:0000256" key="3">
    <source>
        <dbReference type="ARBA" id="ARBA00022989"/>
    </source>
</evidence>
<keyword evidence="2 5" id="KW-0812">Transmembrane</keyword>
<dbReference type="GO" id="GO:0008412">
    <property type="term" value="F:4-hydroxybenzoate polyprenyltransferase activity"/>
    <property type="evidence" value="ECO:0007669"/>
    <property type="project" value="UniProtKB-EC"/>
</dbReference>
<dbReference type="EMBL" id="JAGIOO010000001">
    <property type="protein sequence ID" value="MBP2478490.1"/>
    <property type="molecule type" value="Genomic_DNA"/>
</dbReference>